<evidence type="ECO:0000313" key="3">
    <source>
        <dbReference type="Proteomes" id="UP000469870"/>
    </source>
</evidence>
<name>A0A844C1K5_9LACT</name>
<feature type="transmembrane region" description="Helical" evidence="1">
    <location>
        <begin position="402"/>
        <end position="420"/>
    </location>
</feature>
<proteinExistence type="predicted"/>
<keyword evidence="1" id="KW-1133">Transmembrane helix</keyword>
<sequence>MKGENVIGQTKEFSIDAWFRKYLILLLSVATLIYALFMPDVSSMLSDYWRLLTHQTYLMHDFFEIGGVSATFLNVSFHFLIAFLLMKERETFRYNGLQIAAIGIFVGHAFFGTHPLNFLPIIFGIWLYVRYTEQNFSRNASICLFSASNGPIVSFILFNNGFSFKSFMLAMVFAITIGFIAVPLAEHMIKFHQGFTLYNFGFTAGIIAMFAVLFFPMLNYEVKAVTYISDHAHTYALIYVMLILMLLLVLAVVGHKSTPHYREEYSRLIDSAGRVPADFVTRFGYGVSAMNMFLNGSIYLALILLTNFPINGSVIGGLISVIAFSAFGKHPRNALPIAVGVALATLLSGGDFQSQTFLLPLLFGTSLAPIAGQFGFVYGILAGFLHYHLVNSVFVLHLGMNLYNNGFSSGFVAAFLVPLLELLPDSWVRK</sequence>
<feature type="transmembrane region" description="Helical" evidence="1">
    <location>
        <begin position="62"/>
        <end position="85"/>
    </location>
</feature>
<feature type="transmembrane region" description="Helical" evidence="1">
    <location>
        <begin position="235"/>
        <end position="253"/>
    </location>
</feature>
<evidence type="ECO:0000256" key="1">
    <source>
        <dbReference type="SAM" id="Phobius"/>
    </source>
</evidence>
<feature type="transmembrane region" description="Helical" evidence="1">
    <location>
        <begin position="164"/>
        <end position="185"/>
    </location>
</feature>
<keyword evidence="1" id="KW-0472">Membrane</keyword>
<feature type="transmembrane region" description="Helical" evidence="1">
    <location>
        <begin position="334"/>
        <end position="350"/>
    </location>
</feature>
<protein>
    <submittedName>
        <fullName evidence="2">DUF1576 domain-containing protein</fullName>
    </submittedName>
</protein>
<gene>
    <name evidence="2" type="ORF">GIY11_05360</name>
</gene>
<feature type="transmembrane region" description="Helical" evidence="1">
    <location>
        <begin position="97"/>
        <end position="128"/>
    </location>
</feature>
<dbReference type="RefSeq" id="WP_153861796.1">
    <property type="nucleotide sequence ID" value="NZ_WJQR01000004.1"/>
</dbReference>
<dbReference type="InterPro" id="IPR011470">
    <property type="entry name" value="DUF1576"/>
</dbReference>
<comment type="caution">
    <text evidence="2">The sequence shown here is derived from an EMBL/GenBank/DDBJ whole genome shotgun (WGS) entry which is preliminary data.</text>
</comment>
<organism evidence="2 3">
    <name type="scientific">Fundicoccus ignavus</name>
    <dbReference type="NCBI Taxonomy" id="2664442"/>
    <lineage>
        <taxon>Bacteria</taxon>
        <taxon>Bacillati</taxon>
        <taxon>Bacillota</taxon>
        <taxon>Bacilli</taxon>
        <taxon>Lactobacillales</taxon>
        <taxon>Aerococcaceae</taxon>
        <taxon>Fundicoccus</taxon>
    </lineage>
</organism>
<dbReference type="Pfam" id="PF07613">
    <property type="entry name" value="DUF1576"/>
    <property type="match status" value="2"/>
</dbReference>
<dbReference type="EMBL" id="WJQR01000004">
    <property type="protein sequence ID" value="MRI81441.1"/>
    <property type="molecule type" value="Genomic_DNA"/>
</dbReference>
<dbReference type="Proteomes" id="UP000469870">
    <property type="component" value="Unassembled WGS sequence"/>
</dbReference>
<feature type="transmembrane region" description="Helical" evidence="1">
    <location>
        <begin position="308"/>
        <end position="327"/>
    </location>
</feature>
<dbReference type="AlphaFoldDB" id="A0A844C1K5"/>
<feature type="transmembrane region" description="Helical" evidence="1">
    <location>
        <begin position="283"/>
        <end position="302"/>
    </location>
</feature>
<feature type="transmembrane region" description="Helical" evidence="1">
    <location>
        <begin position="197"/>
        <end position="215"/>
    </location>
</feature>
<evidence type="ECO:0000313" key="2">
    <source>
        <dbReference type="EMBL" id="MRI81441.1"/>
    </source>
</evidence>
<accession>A0A844C1K5</accession>
<feature type="transmembrane region" description="Helical" evidence="1">
    <location>
        <begin position="22"/>
        <end position="41"/>
    </location>
</feature>
<keyword evidence="1" id="KW-0812">Transmembrane</keyword>
<reference evidence="2 3" key="1">
    <citation type="submission" date="2019-11" db="EMBL/GenBank/DDBJ databases">
        <title>Characterisation of Fundicoccus ignavus gen. nov. sp. nov., a novel genus of the family Aerococcaceae isolated from bulk tank milk.</title>
        <authorList>
            <person name="Siebert A."/>
            <person name="Huptas C."/>
            <person name="Wenning M."/>
            <person name="Scherer S."/>
            <person name="Doll E.V."/>
        </authorList>
    </citation>
    <scope>NUCLEOTIDE SEQUENCE [LARGE SCALE GENOMIC DNA]</scope>
    <source>
        <strain evidence="2 3">DSM 109653</strain>
    </source>
</reference>
<feature type="transmembrane region" description="Helical" evidence="1">
    <location>
        <begin position="370"/>
        <end position="390"/>
    </location>
</feature>